<dbReference type="Pfam" id="PF07690">
    <property type="entry name" value="MFS_1"/>
    <property type="match status" value="1"/>
</dbReference>
<dbReference type="InterPro" id="IPR011701">
    <property type="entry name" value="MFS"/>
</dbReference>
<dbReference type="Gene3D" id="1.20.1250.20">
    <property type="entry name" value="MFS general substrate transporter like domains"/>
    <property type="match status" value="2"/>
</dbReference>
<feature type="transmembrane region" description="Helical" evidence="6">
    <location>
        <begin position="158"/>
        <end position="182"/>
    </location>
</feature>
<dbReference type="GO" id="GO:0022857">
    <property type="term" value="F:transmembrane transporter activity"/>
    <property type="evidence" value="ECO:0007669"/>
    <property type="project" value="InterPro"/>
</dbReference>
<comment type="caution">
    <text evidence="8">The sequence shown here is derived from an EMBL/GenBank/DDBJ whole genome shotgun (WGS) entry which is preliminary data.</text>
</comment>
<gene>
    <name evidence="8" type="ORF">SCA03_16220</name>
</gene>
<organism evidence="8 9">
    <name type="scientific">Streptomyces cacaoi</name>
    <dbReference type="NCBI Taxonomy" id="1898"/>
    <lineage>
        <taxon>Bacteria</taxon>
        <taxon>Bacillati</taxon>
        <taxon>Actinomycetota</taxon>
        <taxon>Actinomycetes</taxon>
        <taxon>Kitasatosporales</taxon>
        <taxon>Streptomycetaceae</taxon>
        <taxon>Streptomyces</taxon>
    </lineage>
</organism>
<dbReference type="PROSITE" id="PS50850">
    <property type="entry name" value="MFS"/>
    <property type="match status" value="1"/>
</dbReference>
<name>A0A4Y3QV02_STRCI</name>
<feature type="transmembrane region" description="Helical" evidence="6">
    <location>
        <begin position="291"/>
        <end position="312"/>
    </location>
</feature>
<feature type="transmembrane region" description="Helical" evidence="6">
    <location>
        <begin position="123"/>
        <end position="146"/>
    </location>
</feature>
<evidence type="ECO:0000256" key="5">
    <source>
        <dbReference type="SAM" id="MobiDB-lite"/>
    </source>
</evidence>
<dbReference type="GO" id="GO:0005886">
    <property type="term" value="C:plasma membrane"/>
    <property type="evidence" value="ECO:0007669"/>
    <property type="project" value="UniProtKB-SubCell"/>
</dbReference>
<evidence type="ECO:0000256" key="2">
    <source>
        <dbReference type="ARBA" id="ARBA00022692"/>
    </source>
</evidence>
<dbReference type="EMBL" id="BJMM01000006">
    <property type="protein sequence ID" value="GEB49071.1"/>
    <property type="molecule type" value="Genomic_DNA"/>
</dbReference>
<evidence type="ECO:0000256" key="6">
    <source>
        <dbReference type="SAM" id="Phobius"/>
    </source>
</evidence>
<evidence type="ECO:0000256" key="1">
    <source>
        <dbReference type="ARBA" id="ARBA00004651"/>
    </source>
</evidence>
<feature type="transmembrane region" description="Helical" evidence="6">
    <location>
        <begin position="383"/>
        <end position="405"/>
    </location>
</feature>
<dbReference type="PANTHER" id="PTHR11662">
    <property type="entry name" value="SOLUTE CARRIER FAMILY 17"/>
    <property type="match status" value="1"/>
</dbReference>
<reference evidence="8 9" key="1">
    <citation type="submission" date="2019-06" db="EMBL/GenBank/DDBJ databases">
        <title>Whole genome shotgun sequence of Streptomyces cacaoi subsp. cacaoi NBRC 12748.</title>
        <authorList>
            <person name="Hosoyama A."/>
            <person name="Uohara A."/>
            <person name="Ohji S."/>
            <person name="Ichikawa N."/>
        </authorList>
    </citation>
    <scope>NUCLEOTIDE SEQUENCE [LARGE SCALE GENOMIC DNA]</scope>
    <source>
        <strain evidence="8 9">NBRC 12748</strain>
    </source>
</reference>
<feature type="transmembrane region" description="Helical" evidence="6">
    <location>
        <begin position="99"/>
        <end position="117"/>
    </location>
</feature>
<accession>A0A4Y3QV02</accession>
<proteinExistence type="predicted"/>
<feature type="transmembrane region" description="Helical" evidence="6">
    <location>
        <begin position="324"/>
        <end position="343"/>
    </location>
</feature>
<feature type="transmembrane region" description="Helical" evidence="6">
    <location>
        <begin position="349"/>
        <end position="371"/>
    </location>
</feature>
<feature type="transmembrane region" description="Helical" evidence="6">
    <location>
        <begin position="417"/>
        <end position="438"/>
    </location>
</feature>
<dbReference type="InterPro" id="IPR050382">
    <property type="entry name" value="MFS_Na/Anion_cotransporter"/>
</dbReference>
<evidence type="ECO:0000256" key="4">
    <source>
        <dbReference type="ARBA" id="ARBA00023136"/>
    </source>
</evidence>
<dbReference type="InterPro" id="IPR036259">
    <property type="entry name" value="MFS_trans_sf"/>
</dbReference>
<dbReference type="SUPFAM" id="SSF103473">
    <property type="entry name" value="MFS general substrate transporter"/>
    <property type="match status" value="1"/>
</dbReference>
<evidence type="ECO:0000256" key="3">
    <source>
        <dbReference type="ARBA" id="ARBA00022989"/>
    </source>
</evidence>
<keyword evidence="2 6" id="KW-0812">Transmembrane</keyword>
<protein>
    <submittedName>
        <fullName evidence="8">MFS transporter</fullName>
    </submittedName>
</protein>
<feature type="transmembrane region" description="Helical" evidence="6">
    <location>
        <begin position="72"/>
        <end position="92"/>
    </location>
</feature>
<feature type="transmembrane region" description="Helical" evidence="6">
    <location>
        <begin position="32"/>
        <end position="52"/>
    </location>
</feature>
<keyword evidence="3 6" id="KW-1133">Transmembrane helix</keyword>
<feature type="transmembrane region" description="Helical" evidence="6">
    <location>
        <begin position="250"/>
        <end position="271"/>
    </location>
</feature>
<feature type="domain" description="Major facilitator superfamily (MFS) profile" evidence="7">
    <location>
        <begin position="34"/>
        <end position="442"/>
    </location>
</feature>
<feature type="region of interest" description="Disordered" evidence="5">
    <location>
        <begin position="1"/>
        <end position="24"/>
    </location>
</feature>
<evidence type="ECO:0000259" key="7">
    <source>
        <dbReference type="PROSITE" id="PS50850"/>
    </source>
</evidence>
<dbReference type="PANTHER" id="PTHR11662:SF450">
    <property type="entry name" value="BLR1003 PROTEIN"/>
    <property type="match status" value="1"/>
</dbReference>
<evidence type="ECO:0000313" key="8">
    <source>
        <dbReference type="EMBL" id="GEB49071.1"/>
    </source>
</evidence>
<dbReference type="InterPro" id="IPR020846">
    <property type="entry name" value="MFS_dom"/>
</dbReference>
<feature type="transmembrane region" description="Helical" evidence="6">
    <location>
        <begin position="188"/>
        <end position="207"/>
    </location>
</feature>
<sequence length="467" mass="49092">MEVDVSAHTAQEATAGAGQERGPGRAVSQRDWWVIGLLLAFFTLNFADKAAIGLAAPDVERELGLDAGQYGLVSSSFFWLFAVGAVVLALLFRRIGWRWSAALLMLAWVASMAPLTVPTTLTVLIVSRMVLGFFEGPAHVLCQSIVADRFAPERRAFAGAVVNAGSSLGPLAAAPVLTWVILTWSWHAAFLVLVGAGLAWVVVWWLVTRREPGMGRPGTAPPRAGRAAEPADPHGDIEVSLPALLRLGSFWGLALLSFAGYLITSLKVAWLPSFLHNGMGYSQQTVGVLVTLPYGLAVVVLLAAGWLSGRLLRAGRTARAARGFLTAGFLCFAGLAMIAFTRVPPGGLQLALVVGAFSINSVAFSVAFAGAADFLPRRHRPGFFGCIIAVYSVAGIVAPWALGLIVDAASTPARGYADGFLVVGIAICLFAVAGGLLLNPARSREVLLAGTTRRRAAVKAAEAEAAR</sequence>
<evidence type="ECO:0000313" key="9">
    <source>
        <dbReference type="Proteomes" id="UP000319210"/>
    </source>
</evidence>
<dbReference type="Proteomes" id="UP000319210">
    <property type="component" value="Unassembled WGS sequence"/>
</dbReference>
<comment type="subcellular location">
    <subcellularLocation>
        <location evidence="1">Cell membrane</location>
        <topology evidence="1">Multi-pass membrane protein</topology>
    </subcellularLocation>
</comment>
<dbReference type="AlphaFoldDB" id="A0A4Y3QV02"/>
<keyword evidence="9" id="KW-1185">Reference proteome</keyword>
<keyword evidence="4 6" id="KW-0472">Membrane</keyword>